<dbReference type="Pfam" id="PF01037">
    <property type="entry name" value="AsnC_trans_reg"/>
    <property type="match status" value="1"/>
</dbReference>
<name>A0A8J3JBI3_9ACTN</name>
<keyword evidence="3" id="KW-0804">Transcription</keyword>
<dbReference type="SUPFAM" id="SSF54909">
    <property type="entry name" value="Dimeric alpha+beta barrel"/>
    <property type="match status" value="1"/>
</dbReference>
<evidence type="ECO:0000256" key="2">
    <source>
        <dbReference type="ARBA" id="ARBA00023125"/>
    </source>
</evidence>
<keyword evidence="1" id="KW-0805">Transcription regulation</keyword>
<reference evidence="5" key="1">
    <citation type="submission" date="2021-01" db="EMBL/GenBank/DDBJ databases">
        <title>Whole genome shotgun sequence of Actinocatenispora rupis NBRC 107355.</title>
        <authorList>
            <person name="Komaki H."/>
            <person name="Tamura T."/>
        </authorList>
    </citation>
    <scope>NUCLEOTIDE SEQUENCE</scope>
    <source>
        <strain evidence="5">NBRC 107355</strain>
    </source>
</reference>
<protein>
    <submittedName>
        <fullName evidence="5">AsnC family transcriptional regulator</fullName>
    </submittedName>
</protein>
<proteinExistence type="predicted"/>
<evidence type="ECO:0000259" key="4">
    <source>
        <dbReference type="PROSITE" id="PS50956"/>
    </source>
</evidence>
<evidence type="ECO:0000256" key="3">
    <source>
        <dbReference type="ARBA" id="ARBA00023163"/>
    </source>
</evidence>
<sequence length="322" mass="34465">MAGSDTIDSLDRKLLHALQTDGRARFSRIAAVLGVSDQTVARRYASLRAHHGVRVLGQVDETRVGRTRWILRLSCTPDAAAGFATALARRADTRYVGLTSGGTEVLCVMAARTPAARDTLLLDKLQHTPRVTAVDAHCVLHTFYGGPSGWFSKSAALTPEQVDALAPPPLHPPDDPVSLDDVDERLIDLLGRDGRAPVSALAVAAEQSESSVRRRLDRLRRTGAAYYDLDVGTELTGQYLRVGLWLAVAPGDLAAVGAALAGHKEIVFAAATTGAPNLVAVALCRDAAHLYRYLTATLGPLPVRAVETAPILREVKHLATRR</sequence>
<dbReference type="AlphaFoldDB" id="A0A8J3JBI3"/>
<dbReference type="Gene3D" id="3.30.70.920">
    <property type="match status" value="1"/>
</dbReference>
<comment type="caution">
    <text evidence="5">The sequence shown here is derived from an EMBL/GenBank/DDBJ whole genome shotgun (WGS) entry which is preliminary data.</text>
</comment>
<dbReference type="Proteomes" id="UP000612808">
    <property type="component" value="Unassembled WGS sequence"/>
</dbReference>
<evidence type="ECO:0000313" key="6">
    <source>
        <dbReference type="Proteomes" id="UP000612808"/>
    </source>
</evidence>
<dbReference type="InterPro" id="IPR011008">
    <property type="entry name" value="Dimeric_a/b-barrel"/>
</dbReference>
<evidence type="ECO:0000313" key="5">
    <source>
        <dbReference type="EMBL" id="GID15392.1"/>
    </source>
</evidence>
<dbReference type="InterPro" id="IPR019888">
    <property type="entry name" value="Tscrpt_reg_AsnC-like"/>
</dbReference>
<dbReference type="PANTHER" id="PTHR30154">
    <property type="entry name" value="LEUCINE-RESPONSIVE REGULATORY PROTEIN"/>
    <property type="match status" value="1"/>
</dbReference>
<dbReference type="GO" id="GO:0043200">
    <property type="term" value="P:response to amino acid"/>
    <property type="evidence" value="ECO:0007669"/>
    <property type="project" value="TreeGrafter"/>
</dbReference>
<dbReference type="InterPro" id="IPR036388">
    <property type="entry name" value="WH-like_DNA-bd_sf"/>
</dbReference>
<keyword evidence="6" id="KW-1185">Reference proteome</keyword>
<dbReference type="InterPro" id="IPR019887">
    <property type="entry name" value="Tscrpt_reg_AsnC/Lrp_C"/>
</dbReference>
<accession>A0A8J3JBI3</accession>
<organism evidence="5 6">
    <name type="scientific">Actinocatenispora rupis</name>
    <dbReference type="NCBI Taxonomy" id="519421"/>
    <lineage>
        <taxon>Bacteria</taxon>
        <taxon>Bacillati</taxon>
        <taxon>Actinomycetota</taxon>
        <taxon>Actinomycetes</taxon>
        <taxon>Micromonosporales</taxon>
        <taxon>Micromonosporaceae</taxon>
        <taxon>Actinocatenispora</taxon>
    </lineage>
</organism>
<dbReference type="SUPFAM" id="SSF46785">
    <property type="entry name" value="Winged helix' DNA-binding domain"/>
    <property type="match status" value="2"/>
</dbReference>
<gene>
    <name evidence="5" type="primary">asnC_2</name>
    <name evidence="5" type="ORF">Aru02nite_62810</name>
</gene>
<dbReference type="GO" id="GO:0005829">
    <property type="term" value="C:cytosol"/>
    <property type="evidence" value="ECO:0007669"/>
    <property type="project" value="TreeGrafter"/>
</dbReference>
<dbReference type="Pfam" id="PF13404">
    <property type="entry name" value="HTH_AsnC-type"/>
    <property type="match status" value="2"/>
</dbReference>
<dbReference type="PROSITE" id="PS50956">
    <property type="entry name" value="HTH_ASNC_2"/>
    <property type="match status" value="1"/>
</dbReference>
<dbReference type="PANTHER" id="PTHR30154:SF34">
    <property type="entry name" value="TRANSCRIPTIONAL REGULATOR AZLB"/>
    <property type="match status" value="1"/>
</dbReference>
<dbReference type="EMBL" id="BOMB01000041">
    <property type="protein sequence ID" value="GID15392.1"/>
    <property type="molecule type" value="Genomic_DNA"/>
</dbReference>
<dbReference type="InterPro" id="IPR036390">
    <property type="entry name" value="WH_DNA-bd_sf"/>
</dbReference>
<dbReference type="Gene3D" id="1.10.10.10">
    <property type="entry name" value="Winged helix-like DNA-binding domain superfamily/Winged helix DNA-binding domain"/>
    <property type="match status" value="2"/>
</dbReference>
<evidence type="ECO:0000256" key="1">
    <source>
        <dbReference type="ARBA" id="ARBA00023015"/>
    </source>
</evidence>
<dbReference type="GO" id="GO:0043565">
    <property type="term" value="F:sequence-specific DNA binding"/>
    <property type="evidence" value="ECO:0007669"/>
    <property type="project" value="InterPro"/>
</dbReference>
<dbReference type="InterPro" id="IPR000485">
    <property type="entry name" value="AsnC-type_HTH_dom"/>
</dbReference>
<dbReference type="RefSeq" id="WP_239077061.1">
    <property type="nucleotide sequence ID" value="NZ_BAAAZM010000021.1"/>
</dbReference>
<feature type="domain" description="HTH asnC-type" evidence="4">
    <location>
        <begin position="7"/>
        <end position="67"/>
    </location>
</feature>
<keyword evidence="2" id="KW-0238">DNA-binding</keyword>
<dbReference type="SMART" id="SM00344">
    <property type="entry name" value="HTH_ASNC"/>
    <property type="match status" value="1"/>
</dbReference>